<keyword evidence="1" id="KW-0805">Transcription regulation</keyword>
<dbReference type="PROSITE" id="PS00622">
    <property type="entry name" value="HTH_LUXR_1"/>
    <property type="match status" value="1"/>
</dbReference>
<dbReference type="InterPro" id="IPR027417">
    <property type="entry name" value="P-loop_NTPase"/>
</dbReference>
<evidence type="ECO:0000259" key="4">
    <source>
        <dbReference type="PROSITE" id="PS50043"/>
    </source>
</evidence>
<gene>
    <name evidence="5" type="ORF">ACFPQ4_01170</name>
</gene>
<dbReference type="CDD" id="cd06170">
    <property type="entry name" value="LuxR_C_like"/>
    <property type="match status" value="1"/>
</dbReference>
<evidence type="ECO:0000313" key="5">
    <source>
        <dbReference type="EMBL" id="MFC5528071.1"/>
    </source>
</evidence>
<name>A0ABW0QU57_9BACL</name>
<dbReference type="InterPro" id="IPR011990">
    <property type="entry name" value="TPR-like_helical_dom_sf"/>
</dbReference>
<evidence type="ECO:0000313" key="6">
    <source>
        <dbReference type="Proteomes" id="UP001596108"/>
    </source>
</evidence>
<dbReference type="RefSeq" id="WP_378109883.1">
    <property type="nucleotide sequence ID" value="NZ_JBHSNC010000005.1"/>
</dbReference>
<feature type="domain" description="HTH luxR-type" evidence="4">
    <location>
        <begin position="801"/>
        <end position="866"/>
    </location>
</feature>
<dbReference type="Proteomes" id="UP001596108">
    <property type="component" value="Unassembled WGS sequence"/>
</dbReference>
<evidence type="ECO:0000256" key="3">
    <source>
        <dbReference type="ARBA" id="ARBA00023163"/>
    </source>
</evidence>
<dbReference type="Pfam" id="PF00196">
    <property type="entry name" value="GerE"/>
    <property type="match status" value="1"/>
</dbReference>
<dbReference type="Pfam" id="PF25873">
    <property type="entry name" value="WHD_MalT"/>
    <property type="match status" value="1"/>
</dbReference>
<dbReference type="Pfam" id="PF17874">
    <property type="entry name" value="TPR_MalT"/>
    <property type="match status" value="1"/>
</dbReference>
<dbReference type="InterPro" id="IPR059106">
    <property type="entry name" value="WHD_MalT"/>
</dbReference>
<dbReference type="InterPro" id="IPR000792">
    <property type="entry name" value="Tscrpt_reg_LuxR_C"/>
</dbReference>
<dbReference type="PANTHER" id="PTHR44688">
    <property type="entry name" value="DNA-BINDING TRANSCRIPTIONAL ACTIVATOR DEVR_DOSR"/>
    <property type="match status" value="1"/>
</dbReference>
<proteinExistence type="predicted"/>
<evidence type="ECO:0000256" key="1">
    <source>
        <dbReference type="ARBA" id="ARBA00023015"/>
    </source>
</evidence>
<dbReference type="InterPro" id="IPR036388">
    <property type="entry name" value="WH-like_DNA-bd_sf"/>
</dbReference>
<dbReference type="SUPFAM" id="SSF52540">
    <property type="entry name" value="P-loop containing nucleoside triphosphate hydrolases"/>
    <property type="match status" value="1"/>
</dbReference>
<dbReference type="PRINTS" id="PR00038">
    <property type="entry name" value="HTHLUXR"/>
</dbReference>
<dbReference type="SUPFAM" id="SSF46894">
    <property type="entry name" value="C-terminal effector domain of the bipartite response regulators"/>
    <property type="match status" value="1"/>
</dbReference>
<dbReference type="InterPro" id="IPR041617">
    <property type="entry name" value="TPR_MalT"/>
</dbReference>
<reference evidence="6" key="1">
    <citation type="journal article" date="2019" name="Int. J. Syst. Evol. Microbiol.">
        <title>The Global Catalogue of Microorganisms (GCM) 10K type strain sequencing project: providing services to taxonomists for standard genome sequencing and annotation.</title>
        <authorList>
            <consortium name="The Broad Institute Genomics Platform"/>
            <consortium name="The Broad Institute Genome Sequencing Center for Infectious Disease"/>
            <person name="Wu L."/>
            <person name="Ma J."/>
        </authorList>
    </citation>
    <scope>NUCLEOTIDE SEQUENCE [LARGE SCALE GENOMIC DNA]</scope>
    <source>
        <strain evidence="6">CGMCC 1.18578</strain>
    </source>
</reference>
<evidence type="ECO:0000256" key="2">
    <source>
        <dbReference type="ARBA" id="ARBA00023125"/>
    </source>
</evidence>
<dbReference type="SMART" id="SM00421">
    <property type="entry name" value="HTH_LUXR"/>
    <property type="match status" value="1"/>
</dbReference>
<dbReference type="EMBL" id="JBHSNC010000005">
    <property type="protein sequence ID" value="MFC5528071.1"/>
    <property type="molecule type" value="Genomic_DNA"/>
</dbReference>
<dbReference type="InterPro" id="IPR016032">
    <property type="entry name" value="Sig_transdc_resp-reg_C-effctor"/>
</dbReference>
<dbReference type="PROSITE" id="PS50043">
    <property type="entry name" value="HTH_LUXR_2"/>
    <property type="match status" value="1"/>
</dbReference>
<dbReference type="SUPFAM" id="SSF48452">
    <property type="entry name" value="TPR-like"/>
    <property type="match status" value="1"/>
</dbReference>
<sequence length="868" mass="98321">MSTLIDHTLLRTKINAPAVKDGLVNRTRLLRKIATGLKGRLTAVCAPAGYGKTTLLGQSVRESTHATAWVSLDELDNDPVKFWRYTATALAEALPAEALRRSLPLAKALPNVSIHAFLDTLSNELYASEAPIVLVLDDYHAITDDRIHQSLAYFIDYLPPHAHVAITSRTELPFPTSKWMAREELTEVSASELQFTLDELEVYSAGALDHSLSRRHQIKLLERTEGWVTGLQMAFISMRLKPNPERFIDEFKGYNERVSEFLFEEVFEKLPVDVQQFLLKVSVADRLDAEIGDAVAERTDSHLMLAKLKAQNLFVVPLDEQGEWVRFHHLFSQFLRSWLRRTDPEAWLEAHRRAGQSFASRGLLGEAIDHAITAQDFALAERLLERHIATAFGQGEFATLMRWFGSLPGSTARPPEMTLLFAFILAITGQLEWMEAELGRVQSQLEAVSDEESRRQINSGLLFVKLNGLFFSGRFDRWHAVAEGLNDDLREMMTENKIFYNFNFNSTEPFVRRTAMGLKGMLSPEMNALGLRFLQVLNKHGWNDSFIGLYVRQSMCEGLYEKNRMDDGKAMLREVEKSVNTLRIPGLFVPMRIMQARYHIAEGKYYLAHDTVDEALEIAEAFAEPYWDSYLRACKAHVYLAEDRVAEAKKELAALRLSDKDKPTFSREFEYLTFVRLLMRQRKLSQALRLLELLKPQAEREALLSSMAEITILQALAEQQAKRRANAFRYLREALAIGEENDYARSFVDEGQAMAELLESYLNDKIRNGGFEEGESASEAYVRKLIGLFPDQERAGAASKSSASVEPLTESEAAMLQLIRDGASNREIAKELALSEGTVKVYLSRLYGKLGVSSRTQALNKARNLTEI</sequence>
<protein>
    <submittedName>
        <fullName evidence="5">LuxR C-terminal-related transcriptional regulator</fullName>
    </submittedName>
</protein>
<accession>A0ABW0QU57</accession>
<keyword evidence="2" id="KW-0238">DNA-binding</keyword>
<dbReference type="Gene3D" id="3.40.50.300">
    <property type="entry name" value="P-loop containing nucleotide triphosphate hydrolases"/>
    <property type="match status" value="1"/>
</dbReference>
<dbReference type="Gene3D" id="1.10.10.10">
    <property type="entry name" value="Winged helix-like DNA-binding domain superfamily/Winged helix DNA-binding domain"/>
    <property type="match status" value="1"/>
</dbReference>
<organism evidence="5 6">
    <name type="scientific">Cohnella yongneupensis</name>
    <dbReference type="NCBI Taxonomy" id="425006"/>
    <lineage>
        <taxon>Bacteria</taxon>
        <taxon>Bacillati</taxon>
        <taxon>Bacillota</taxon>
        <taxon>Bacilli</taxon>
        <taxon>Bacillales</taxon>
        <taxon>Paenibacillaceae</taxon>
        <taxon>Cohnella</taxon>
    </lineage>
</organism>
<keyword evidence="6" id="KW-1185">Reference proteome</keyword>
<dbReference type="PANTHER" id="PTHR44688:SF16">
    <property type="entry name" value="DNA-BINDING TRANSCRIPTIONAL ACTIVATOR DEVR_DOSR"/>
    <property type="match status" value="1"/>
</dbReference>
<dbReference type="Gene3D" id="1.25.40.10">
    <property type="entry name" value="Tetratricopeptide repeat domain"/>
    <property type="match status" value="1"/>
</dbReference>
<keyword evidence="3" id="KW-0804">Transcription</keyword>
<comment type="caution">
    <text evidence="5">The sequence shown here is derived from an EMBL/GenBank/DDBJ whole genome shotgun (WGS) entry which is preliminary data.</text>
</comment>